<organism evidence="2 3">
    <name type="scientific">Candidatus Woesebacteria bacterium RIFCSPHIGHO2_02_FULL_39_13</name>
    <dbReference type="NCBI Taxonomy" id="1802505"/>
    <lineage>
        <taxon>Bacteria</taxon>
        <taxon>Candidatus Woeseibacteriota</taxon>
    </lineage>
</organism>
<accession>A0A1F7Z3B2</accession>
<proteinExistence type="predicted"/>
<evidence type="ECO:0000313" key="3">
    <source>
        <dbReference type="Proteomes" id="UP000177169"/>
    </source>
</evidence>
<dbReference type="EMBL" id="MGGR01000010">
    <property type="protein sequence ID" value="OGM33991.1"/>
    <property type="molecule type" value="Genomic_DNA"/>
</dbReference>
<evidence type="ECO:0000259" key="1">
    <source>
        <dbReference type="Pfam" id="PF08308"/>
    </source>
</evidence>
<dbReference type="Proteomes" id="UP000177169">
    <property type="component" value="Unassembled WGS sequence"/>
</dbReference>
<protein>
    <recommendedName>
        <fullName evidence="1">PEGA domain-containing protein</fullName>
    </recommendedName>
</protein>
<dbReference type="Pfam" id="PF08308">
    <property type="entry name" value="PEGA"/>
    <property type="match status" value="1"/>
</dbReference>
<dbReference type="AlphaFoldDB" id="A0A1F7Z3B2"/>
<sequence length="234" mass="26056">MKLIKNMERACIKIIPSFVFALFFFGLALGFTSKVFAQLPLLPPSPPKGLEINTLYYEPTEDYSVSVYLDGKLKEWDSSIDILPGRHTVKCVKNGYFDFEGEIDYPQVSNFQCKMAKTTPMTVKVKDTLGNRVLANVYIDDESKGGMDVGTFTVAKGTHTVKCVSEGYEDFVASVEAAKYVEMRQGTFYNVDCILKPLPGTYIPGPTPTPIPKPKNFWGGFLTWLVGILSGIFK</sequence>
<gene>
    <name evidence="2" type="ORF">A3D01_03605</name>
</gene>
<comment type="caution">
    <text evidence="2">The sequence shown here is derived from an EMBL/GenBank/DDBJ whole genome shotgun (WGS) entry which is preliminary data.</text>
</comment>
<name>A0A1F7Z3B2_9BACT</name>
<evidence type="ECO:0000313" key="2">
    <source>
        <dbReference type="EMBL" id="OGM33991.1"/>
    </source>
</evidence>
<reference evidence="2 3" key="1">
    <citation type="journal article" date="2016" name="Nat. Commun.">
        <title>Thousands of microbial genomes shed light on interconnected biogeochemical processes in an aquifer system.</title>
        <authorList>
            <person name="Anantharaman K."/>
            <person name="Brown C.T."/>
            <person name="Hug L.A."/>
            <person name="Sharon I."/>
            <person name="Castelle C.J."/>
            <person name="Probst A.J."/>
            <person name="Thomas B.C."/>
            <person name="Singh A."/>
            <person name="Wilkins M.J."/>
            <person name="Karaoz U."/>
            <person name="Brodie E.L."/>
            <person name="Williams K.H."/>
            <person name="Hubbard S.S."/>
            <person name="Banfield J.F."/>
        </authorList>
    </citation>
    <scope>NUCLEOTIDE SEQUENCE [LARGE SCALE GENOMIC DNA]</scope>
</reference>
<dbReference type="InterPro" id="IPR013229">
    <property type="entry name" value="PEGA"/>
</dbReference>
<dbReference type="STRING" id="1802505.A3D01_03605"/>
<feature type="domain" description="PEGA" evidence="1">
    <location>
        <begin position="135"/>
        <end position="179"/>
    </location>
</feature>